<comment type="caution">
    <text evidence="1">The sequence shown here is derived from an EMBL/GenBank/DDBJ whole genome shotgun (WGS) entry which is preliminary data.</text>
</comment>
<proteinExistence type="predicted"/>
<dbReference type="AlphaFoldDB" id="A0A3N0Z5Z9"/>
<sequence length="203" mass="21382">MAAAACSPQSALNPCTGKLHREHLRRSKDSRRRQAALLFLTNISLDGRPVRNHGSAAGPGDAEFQCADIGATVSELSAAASTDGTFSSLSVPRLGLLTVPPILVLPSDSGFSNVGSTEVFLERERGSFCSQSNLLSPCSLQPTPLGARKSPTLLSVQSCGSSLDSRPRCYSCLLTKTLHAAPVDCGKLLERTAARLSQGTSWQ</sequence>
<dbReference type="Proteomes" id="UP000281406">
    <property type="component" value="Unassembled WGS sequence"/>
</dbReference>
<keyword evidence="2" id="KW-1185">Reference proteome</keyword>
<name>A0A3N0Z5Z9_ANAGA</name>
<organism evidence="1 2">
    <name type="scientific">Anabarilius grahami</name>
    <name type="common">Kanglang fish</name>
    <name type="synonym">Barilius grahami</name>
    <dbReference type="NCBI Taxonomy" id="495550"/>
    <lineage>
        <taxon>Eukaryota</taxon>
        <taxon>Metazoa</taxon>
        <taxon>Chordata</taxon>
        <taxon>Craniata</taxon>
        <taxon>Vertebrata</taxon>
        <taxon>Euteleostomi</taxon>
        <taxon>Actinopterygii</taxon>
        <taxon>Neopterygii</taxon>
        <taxon>Teleostei</taxon>
        <taxon>Ostariophysi</taxon>
        <taxon>Cypriniformes</taxon>
        <taxon>Xenocyprididae</taxon>
        <taxon>Xenocypridinae</taxon>
        <taxon>Xenocypridinae incertae sedis</taxon>
        <taxon>Anabarilius</taxon>
    </lineage>
</organism>
<evidence type="ECO:0000313" key="2">
    <source>
        <dbReference type="Proteomes" id="UP000281406"/>
    </source>
</evidence>
<dbReference type="OrthoDB" id="5353095at2759"/>
<evidence type="ECO:0000313" key="1">
    <source>
        <dbReference type="EMBL" id="ROL53900.1"/>
    </source>
</evidence>
<reference evidence="1 2" key="1">
    <citation type="submission" date="2018-10" db="EMBL/GenBank/DDBJ databases">
        <title>Genome assembly for a Yunnan-Guizhou Plateau 3E fish, Anabarilius grahami (Regan), and its evolutionary and genetic applications.</title>
        <authorList>
            <person name="Jiang W."/>
        </authorList>
    </citation>
    <scope>NUCLEOTIDE SEQUENCE [LARGE SCALE GENOMIC DNA]</scope>
    <source>
        <strain evidence="1">AG-KIZ</strain>
        <tissue evidence="1">Muscle</tissue>
    </source>
</reference>
<protein>
    <submittedName>
        <fullName evidence="1">Uncharacterized protein</fullName>
    </submittedName>
</protein>
<dbReference type="EMBL" id="RJVU01007682">
    <property type="protein sequence ID" value="ROL53900.1"/>
    <property type="molecule type" value="Genomic_DNA"/>
</dbReference>
<accession>A0A3N0Z5Z9</accession>
<gene>
    <name evidence="1" type="ORF">DPX16_19586</name>
</gene>